<evidence type="ECO:0000259" key="1">
    <source>
        <dbReference type="Pfam" id="PF13503"/>
    </source>
</evidence>
<keyword evidence="3" id="KW-1185">Reference proteome</keyword>
<evidence type="ECO:0000313" key="3">
    <source>
        <dbReference type="Proteomes" id="UP000076577"/>
    </source>
</evidence>
<name>A0A161V8E8_9HYPH</name>
<dbReference type="InterPro" id="IPR025391">
    <property type="entry name" value="DUF4123"/>
</dbReference>
<organism evidence="2 3">
    <name type="scientific">Pseudovibrio axinellae</name>
    <dbReference type="NCBI Taxonomy" id="989403"/>
    <lineage>
        <taxon>Bacteria</taxon>
        <taxon>Pseudomonadati</taxon>
        <taxon>Pseudomonadota</taxon>
        <taxon>Alphaproteobacteria</taxon>
        <taxon>Hyphomicrobiales</taxon>
        <taxon>Stappiaceae</taxon>
        <taxon>Pseudovibrio</taxon>
    </lineage>
</organism>
<reference evidence="2 3" key="1">
    <citation type="journal article" date="2016" name="Front. Microbiol.">
        <title>Comparative Genomic Analysis Reveals a Diverse Repertoire of Genes Involved in Prokaryote-Eukaryote Interactions within the Pseudovibrio Genus.</title>
        <authorList>
            <person name="Romano S."/>
            <person name="Fernandez-Guerra A."/>
            <person name="Reen F.J."/>
            <person name="Glockner F.O."/>
            <person name="Crowley S.P."/>
            <person name="O'Sullivan O."/>
            <person name="Cotter P.D."/>
            <person name="Adams C."/>
            <person name="Dobson A.D."/>
            <person name="O'Gara F."/>
        </authorList>
    </citation>
    <scope>NUCLEOTIDE SEQUENCE [LARGE SCALE GENOMIC DNA]</scope>
    <source>
        <strain evidence="2 3">Ad2</strain>
    </source>
</reference>
<dbReference type="Proteomes" id="UP000076577">
    <property type="component" value="Unassembled WGS sequence"/>
</dbReference>
<comment type="caution">
    <text evidence="2">The sequence shown here is derived from an EMBL/GenBank/DDBJ whole genome shotgun (WGS) entry which is preliminary data.</text>
</comment>
<evidence type="ECO:0000313" key="2">
    <source>
        <dbReference type="EMBL" id="KZL15462.1"/>
    </source>
</evidence>
<dbReference type="Pfam" id="PF13503">
    <property type="entry name" value="DUF4123"/>
    <property type="match status" value="1"/>
</dbReference>
<accession>A0A161V8E8</accession>
<dbReference type="OrthoDB" id="7803856at2"/>
<dbReference type="STRING" id="989403.SAMN05421798_1475"/>
<protein>
    <recommendedName>
        <fullName evidence="1">DUF4123 domain-containing protein</fullName>
    </recommendedName>
</protein>
<feature type="domain" description="DUF4123" evidence="1">
    <location>
        <begin position="26"/>
        <end position="145"/>
    </location>
</feature>
<gene>
    <name evidence="2" type="ORF">PsAD2_03596</name>
</gene>
<dbReference type="AlphaFoldDB" id="A0A161V8E8"/>
<dbReference type="EMBL" id="LMCB01000071">
    <property type="protein sequence ID" value="KZL15462.1"/>
    <property type="molecule type" value="Genomic_DNA"/>
</dbReference>
<dbReference type="PATRIC" id="fig|989403.3.peg.3887"/>
<proteinExistence type="predicted"/>
<dbReference type="RefSeq" id="WP_068009047.1">
    <property type="nucleotide sequence ID" value="NZ_FOFM01000047.1"/>
</dbReference>
<sequence length="306" mass="34782">MALSYTNIPDHVSWDDLASLRDEGRLFALVDACGNKDVPGHAADLKEDGFCLYEELAEDYYNTEAPHLVRPKDEMWEHIVSLTQSDDAWGFFLETSDRVATSHLVQHWRNWVNVYPPKGNTTVLFRFYDPRLLETFLSSMTPEMAQAFCGDLGAFHIAPNSKDKRFYTYRINHTEETGIASLPPYRVGARQFEALRGKQTELRHERILDFLRKGFGEKLTDRGDKDLLALVARSEKTAKKLGFEMERDKVKFIVLTTAFGEGFHENGVLPEAKSILSGPDFMSGQSKIERLTQVARRKDASRLGAA</sequence>